<reference evidence="2" key="1">
    <citation type="journal article" date="2018" name="Nat. Microbiol.">
        <title>Leveraging single-cell genomics to expand the fungal tree of life.</title>
        <authorList>
            <person name="Ahrendt S.R."/>
            <person name="Quandt C.A."/>
            <person name="Ciobanu D."/>
            <person name="Clum A."/>
            <person name="Salamov A."/>
            <person name="Andreopoulos B."/>
            <person name="Cheng J.F."/>
            <person name="Woyke T."/>
            <person name="Pelin A."/>
            <person name="Henrissat B."/>
            <person name="Reynolds N.K."/>
            <person name="Benny G.L."/>
            <person name="Smith M.E."/>
            <person name="James T.Y."/>
            <person name="Grigoriev I.V."/>
        </authorList>
    </citation>
    <scope>NUCLEOTIDE SEQUENCE [LARGE SCALE GENOMIC DNA]</scope>
    <source>
        <strain evidence="2">CSF55</strain>
    </source>
</reference>
<name>A0A4P9YIV7_ROZAC</name>
<gene>
    <name evidence="1" type="ORF">ROZALSC1DRAFT_22382</name>
</gene>
<proteinExistence type="predicted"/>
<evidence type="ECO:0000313" key="2">
    <source>
        <dbReference type="Proteomes" id="UP000281549"/>
    </source>
</evidence>
<evidence type="ECO:0000313" key="1">
    <source>
        <dbReference type="EMBL" id="RKP19335.1"/>
    </source>
</evidence>
<dbReference type="Proteomes" id="UP000281549">
    <property type="component" value="Unassembled WGS sequence"/>
</dbReference>
<dbReference type="SUPFAM" id="SSF53335">
    <property type="entry name" value="S-adenosyl-L-methionine-dependent methyltransferases"/>
    <property type="match status" value="1"/>
</dbReference>
<dbReference type="AlphaFoldDB" id="A0A4P9YIV7"/>
<sequence length="168" mass="19508">MYGKHKWHSVSTFDTWECSAESLEQANLFTLEAITSKHLLHLCKDDVLLDLNSGFGCLQTYLIKYYEFNSEDLDFFYSFHKDSTSPTTFNIYDFVDNYKPEAIDAVVAFEVFNMFNIPDTLNLFKKLRACLAHGGYVLINVTVPAKNIGMRYSDNELAYYFTFLSKYL</sequence>
<dbReference type="Gene3D" id="3.40.50.150">
    <property type="entry name" value="Vaccinia Virus protein VP39"/>
    <property type="match status" value="1"/>
</dbReference>
<dbReference type="EMBL" id="ML005244">
    <property type="protein sequence ID" value="RKP19335.1"/>
    <property type="molecule type" value="Genomic_DNA"/>
</dbReference>
<accession>A0A4P9YIV7</accession>
<protein>
    <submittedName>
        <fullName evidence="1">Uncharacterized protein</fullName>
    </submittedName>
</protein>
<dbReference type="InterPro" id="IPR029063">
    <property type="entry name" value="SAM-dependent_MTases_sf"/>
</dbReference>
<organism evidence="1 2">
    <name type="scientific">Rozella allomycis (strain CSF55)</name>
    <dbReference type="NCBI Taxonomy" id="988480"/>
    <lineage>
        <taxon>Eukaryota</taxon>
        <taxon>Fungi</taxon>
        <taxon>Fungi incertae sedis</taxon>
        <taxon>Cryptomycota</taxon>
        <taxon>Cryptomycota incertae sedis</taxon>
        <taxon>Rozella</taxon>
    </lineage>
</organism>